<evidence type="ECO:0000313" key="1">
    <source>
        <dbReference type="EMBL" id="GHH25226.1"/>
    </source>
</evidence>
<keyword evidence="2" id="KW-1185">Reference proteome</keyword>
<protein>
    <submittedName>
        <fullName evidence="1">Uncharacterized protein</fullName>
    </submittedName>
</protein>
<dbReference type="RefSeq" id="WP_189677606.1">
    <property type="nucleotide sequence ID" value="NZ_BNAQ01000009.1"/>
</dbReference>
<gene>
    <name evidence="1" type="ORF">GCM10008023_38320</name>
</gene>
<dbReference type="EMBL" id="BNAQ01000009">
    <property type="protein sequence ID" value="GHH25226.1"/>
    <property type="molecule type" value="Genomic_DNA"/>
</dbReference>
<proteinExistence type="predicted"/>
<reference evidence="2" key="1">
    <citation type="journal article" date="2019" name="Int. J. Syst. Evol. Microbiol.">
        <title>The Global Catalogue of Microorganisms (GCM) 10K type strain sequencing project: providing services to taxonomists for standard genome sequencing and annotation.</title>
        <authorList>
            <consortium name="The Broad Institute Genomics Platform"/>
            <consortium name="The Broad Institute Genome Sequencing Center for Infectious Disease"/>
            <person name="Wu L."/>
            <person name="Ma J."/>
        </authorList>
    </citation>
    <scope>NUCLEOTIDE SEQUENCE [LARGE SCALE GENOMIC DNA]</scope>
    <source>
        <strain evidence="2">CGMCC 1.8957</strain>
    </source>
</reference>
<sequence length="98" mass="10746">MIEELARHRCTGDDGTPLFVVEHRYVFTSQGGAGSRQHRGAAWVTLLNGEPVRYIDARTFEVIATGEMLAHDLRRCDCAPAFGITSRDGGGENVVEQV</sequence>
<dbReference type="Proteomes" id="UP000652430">
    <property type="component" value="Unassembled WGS sequence"/>
</dbReference>
<accession>A0ABQ3LSU0</accession>
<comment type="caution">
    <text evidence="1">The sequence shown here is derived from an EMBL/GenBank/DDBJ whole genome shotgun (WGS) entry which is preliminary data.</text>
</comment>
<organism evidence="1 2">
    <name type="scientific">Sphingomonas glacialis</name>
    <dbReference type="NCBI Taxonomy" id="658225"/>
    <lineage>
        <taxon>Bacteria</taxon>
        <taxon>Pseudomonadati</taxon>
        <taxon>Pseudomonadota</taxon>
        <taxon>Alphaproteobacteria</taxon>
        <taxon>Sphingomonadales</taxon>
        <taxon>Sphingomonadaceae</taxon>
        <taxon>Sphingomonas</taxon>
    </lineage>
</organism>
<evidence type="ECO:0000313" key="2">
    <source>
        <dbReference type="Proteomes" id="UP000652430"/>
    </source>
</evidence>
<name>A0ABQ3LSU0_9SPHN</name>